<dbReference type="Proteomes" id="UP000002038">
    <property type="component" value="Unassembled WGS sequence"/>
</dbReference>
<dbReference type="VEuPathDB" id="FungiDB:BDBG_08712"/>
<feature type="compositionally biased region" description="Low complexity" evidence="9">
    <location>
        <begin position="600"/>
        <end position="616"/>
    </location>
</feature>
<sequence>MHRYHRTDLQEALEVLEQPKPNQLPPTPQAVKMEESFPLPLRPFIQKSAREPDSLPIRIAQINSQRGSFRNVTEQSLQAEIDAQRARAAAGLEAEETEETESQEVKSTDRLEQLFKSRAEIVDFVAQAHAEANYALDLVSLLISKYTPRQAEISMSPYLKQKAPLGSLGIDIIKTPEKTESAQKEIVDLSRGWKLETFDFAANKLLQAASRLEQEVAAETKYWADVLSIKEKGWKICRIPRERQTLGVQCGFLEATPTLRDRGLAALRRGDGGDLILDRGLQPSQPRSLRVRVQQHDQIVGCSKLISLELAPGDDTIEHRIRLARDVLYEEELFHELNREARTLLQHGIQSKENLIQFQASDNQQILIDMVGLDAYNISDLNQQEHAEDALAEAVAQSLRLLLSHAHRKKYRRRARIPPPVTLKRRPNPEYSLIRPIVSYLQHKSALQWLRSFLSTITRTLQLAGLKCKHDVSPLIFVRLPPMNKTIPSPSEPDTLPFVERLVDTFLTPLESIVTGTFLSPTSNFKIRIVTNISPNGYGTEFEIATNMTSGSRTKSSSSRFGLRDDLQQLLLHRFTIDLVYLIPTLAWDTGTESSPPPISSQQKQEQGQAQVQTEQTHFNTPVQPRASHPTPWTPTSPENGELVASSPTQRRSKKLNIDLRPERLTIQCQWLGAGLDANLGEALESMARGGNVIYSWSDDGGGEEKTLQSVMGLLSQSETRPEL</sequence>
<dbReference type="STRING" id="559298.A0A179V4J4"/>
<dbReference type="PANTHER" id="PTHR13114:SF7">
    <property type="entry name" value="MEDIATOR OF RNA POLYMERASE II TRANSCRIPTION SUBUNIT 17"/>
    <property type="match status" value="1"/>
</dbReference>
<evidence type="ECO:0000313" key="11">
    <source>
        <dbReference type="Proteomes" id="UP000002038"/>
    </source>
</evidence>
<evidence type="ECO:0000256" key="4">
    <source>
        <dbReference type="ARBA" id="ARBA00023015"/>
    </source>
</evidence>
<evidence type="ECO:0000256" key="3">
    <source>
        <dbReference type="ARBA" id="ARBA00019610"/>
    </source>
</evidence>
<accession>A0A179V4J4</accession>
<keyword evidence="4 8" id="KW-0805">Transcription regulation</keyword>
<evidence type="ECO:0000313" key="10">
    <source>
        <dbReference type="EMBL" id="OAT13522.1"/>
    </source>
</evidence>
<dbReference type="EMBL" id="GG657474">
    <property type="protein sequence ID" value="OAT13522.1"/>
    <property type="molecule type" value="Genomic_DNA"/>
</dbReference>
<organism evidence="10 11">
    <name type="scientific">Blastomyces gilchristii (strain SLH14081)</name>
    <name type="common">Blastomyces dermatitidis</name>
    <dbReference type="NCBI Taxonomy" id="559298"/>
    <lineage>
        <taxon>Eukaryota</taxon>
        <taxon>Fungi</taxon>
        <taxon>Dikarya</taxon>
        <taxon>Ascomycota</taxon>
        <taxon>Pezizomycotina</taxon>
        <taxon>Eurotiomycetes</taxon>
        <taxon>Eurotiomycetidae</taxon>
        <taxon>Onygenales</taxon>
        <taxon>Ajellomycetaceae</taxon>
        <taxon>Blastomyces</taxon>
    </lineage>
</organism>
<dbReference type="Gene3D" id="6.10.250.2620">
    <property type="match status" value="1"/>
</dbReference>
<dbReference type="AlphaFoldDB" id="A0A179V4J4"/>
<name>A0A179V4J4_BLAGS</name>
<evidence type="ECO:0000256" key="2">
    <source>
        <dbReference type="ARBA" id="ARBA00005635"/>
    </source>
</evidence>
<dbReference type="OrthoDB" id="5319830at2759"/>
<reference evidence="11" key="1">
    <citation type="journal article" date="2015" name="PLoS Genet.">
        <title>The dynamic genome and transcriptome of the human fungal pathogen Blastomyces and close relative Emmonsia.</title>
        <authorList>
            <person name="Munoz J.F."/>
            <person name="Gauthier G.M."/>
            <person name="Desjardins C.A."/>
            <person name="Gallo J.E."/>
            <person name="Holder J."/>
            <person name="Sullivan T.D."/>
            <person name="Marty A.J."/>
            <person name="Carmen J.C."/>
            <person name="Chen Z."/>
            <person name="Ding L."/>
            <person name="Gujja S."/>
            <person name="Magrini V."/>
            <person name="Misas E."/>
            <person name="Mitreva M."/>
            <person name="Priest M."/>
            <person name="Saif S."/>
            <person name="Whiston E.A."/>
            <person name="Young S."/>
            <person name="Zeng Q."/>
            <person name="Goldman W.E."/>
            <person name="Mardis E.R."/>
            <person name="Taylor J.W."/>
            <person name="McEwen J.G."/>
            <person name="Clay O.K."/>
            <person name="Klein B.S."/>
            <person name="Cuomo C.A."/>
        </authorList>
    </citation>
    <scope>NUCLEOTIDE SEQUENCE [LARGE SCALE GENOMIC DNA]</scope>
    <source>
        <strain evidence="11">SLH14081</strain>
    </source>
</reference>
<dbReference type="GO" id="GO:0003712">
    <property type="term" value="F:transcription coregulator activity"/>
    <property type="evidence" value="ECO:0007669"/>
    <property type="project" value="InterPro"/>
</dbReference>
<keyword evidence="5 8" id="KW-0804">Transcription</keyword>
<evidence type="ECO:0000256" key="9">
    <source>
        <dbReference type="SAM" id="MobiDB-lite"/>
    </source>
</evidence>
<proteinExistence type="inferred from homology"/>
<keyword evidence="6 8" id="KW-0539">Nucleus</keyword>
<evidence type="ECO:0000256" key="5">
    <source>
        <dbReference type="ARBA" id="ARBA00023163"/>
    </source>
</evidence>
<dbReference type="Pfam" id="PF10156">
    <property type="entry name" value="Med17"/>
    <property type="match status" value="1"/>
</dbReference>
<comment type="similarity">
    <text evidence="2 8">Belongs to the Mediator complex subunit 17 family.</text>
</comment>
<gene>
    <name evidence="8" type="primary">MED17</name>
    <name evidence="10" type="ORF">BDBG_08712</name>
</gene>
<feature type="compositionally biased region" description="Acidic residues" evidence="9">
    <location>
        <begin position="93"/>
        <end position="102"/>
    </location>
</feature>
<dbReference type="GO" id="GO:0006357">
    <property type="term" value="P:regulation of transcription by RNA polymerase II"/>
    <property type="evidence" value="ECO:0007669"/>
    <property type="project" value="InterPro"/>
</dbReference>
<comment type="subcellular location">
    <subcellularLocation>
        <location evidence="1 8">Nucleus</location>
    </subcellularLocation>
</comment>
<evidence type="ECO:0000256" key="7">
    <source>
        <dbReference type="ARBA" id="ARBA00032014"/>
    </source>
</evidence>
<dbReference type="InterPro" id="IPR019313">
    <property type="entry name" value="Mediator_Med17"/>
</dbReference>
<protein>
    <recommendedName>
        <fullName evidence="3 8">Mediator of RNA polymerase II transcription subunit 17</fullName>
    </recommendedName>
    <alternativeName>
        <fullName evidence="7 8">Mediator complex subunit 17</fullName>
    </alternativeName>
</protein>
<dbReference type="PANTHER" id="PTHR13114">
    <property type="entry name" value="MEDIATOR OF RNA POLYMERASE II TRANSCRIPTION SUBUNIT 17"/>
    <property type="match status" value="1"/>
</dbReference>
<dbReference type="GO" id="GO:0016592">
    <property type="term" value="C:mediator complex"/>
    <property type="evidence" value="ECO:0007669"/>
    <property type="project" value="InterPro"/>
</dbReference>
<comment type="function">
    <text evidence="8">Component of the Mediator complex, a coactivator involved in the regulated transcription of nearly all RNA polymerase II-dependent genes. Mediator functions as a bridge to convey information from gene-specific regulatory proteins to the basal RNA polymerase II transcription machinery. Mediator is recruited to promoters by direct interactions with regulatory proteins and serves as a scaffold for the assembly of a functional preinitiation complex with RNA polymerase II and the general transcription factors.</text>
</comment>
<evidence type="ECO:0000256" key="1">
    <source>
        <dbReference type="ARBA" id="ARBA00004123"/>
    </source>
</evidence>
<evidence type="ECO:0000256" key="6">
    <source>
        <dbReference type="ARBA" id="ARBA00023242"/>
    </source>
</evidence>
<feature type="region of interest" description="Disordered" evidence="9">
    <location>
        <begin position="88"/>
        <end position="108"/>
    </location>
</feature>
<dbReference type="GO" id="GO:0070847">
    <property type="term" value="C:core mediator complex"/>
    <property type="evidence" value="ECO:0007669"/>
    <property type="project" value="TreeGrafter"/>
</dbReference>
<comment type="subunit">
    <text evidence="8">Component of the Mediator complex.</text>
</comment>
<feature type="region of interest" description="Disordered" evidence="9">
    <location>
        <begin position="592"/>
        <end position="652"/>
    </location>
</feature>
<evidence type="ECO:0000256" key="8">
    <source>
        <dbReference type="RuleBase" id="RU364140"/>
    </source>
</evidence>
<keyword evidence="11" id="KW-1185">Reference proteome</keyword>
<keyword evidence="8" id="KW-0010">Activator</keyword>